<feature type="transmembrane region" description="Helical" evidence="1">
    <location>
        <begin position="92"/>
        <end position="114"/>
    </location>
</feature>
<name>A0A914I9Z6_GLORO</name>
<evidence type="ECO:0000313" key="4">
    <source>
        <dbReference type="WBParaSite" id="Gr19_v10_g7979.t2"/>
    </source>
</evidence>
<keyword evidence="1" id="KW-0472">Membrane</keyword>
<evidence type="ECO:0000256" key="1">
    <source>
        <dbReference type="SAM" id="Phobius"/>
    </source>
</evidence>
<feature type="signal peptide" evidence="2">
    <location>
        <begin position="1"/>
        <end position="22"/>
    </location>
</feature>
<reference evidence="4" key="1">
    <citation type="submission" date="2022-11" db="UniProtKB">
        <authorList>
            <consortium name="WormBaseParasite"/>
        </authorList>
    </citation>
    <scope>IDENTIFICATION</scope>
</reference>
<feature type="chain" id="PRO_5037524954" evidence="2">
    <location>
        <begin position="23"/>
        <end position="164"/>
    </location>
</feature>
<dbReference type="AlphaFoldDB" id="A0A914I9Z6"/>
<keyword evidence="1" id="KW-0812">Transmembrane</keyword>
<keyword evidence="2" id="KW-0732">Signal</keyword>
<feature type="transmembrane region" description="Helical" evidence="1">
    <location>
        <begin position="32"/>
        <end position="52"/>
    </location>
</feature>
<proteinExistence type="predicted"/>
<dbReference type="Proteomes" id="UP000887572">
    <property type="component" value="Unplaced"/>
</dbReference>
<sequence>MLVLLFVVAFFMGTLVVEQSQAQYGMYGYPYSYYGMMGYPYYSMYGGMYGMYGKRAAGFGPADQQPLLAQKPAQIVVFGGLRLLMSLSLMKLVFVLSICVLFGVMFGLGEAHYYGGYGSYWPSMYGSYGYGYGGGWGGWPYYGYGYYGKRSVGFEPGEEKSKRN</sequence>
<keyword evidence="3" id="KW-1185">Reference proteome</keyword>
<keyword evidence="1" id="KW-1133">Transmembrane helix</keyword>
<dbReference type="WBParaSite" id="Gr19_v10_g7979.t2">
    <property type="protein sequence ID" value="Gr19_v10_g7979.t2"/>
    <property type="gene ID" value="Gr19_v10_g7979"/>
</dbReference>
<organism evidence="3 4">
    <name type="scientific">Globodera rostochiensis</name>
    <name type="common">Golden nematode worm</name>
    <name type="synonym">Heterodera rostochiensis</name>
    <dbReference type="NCBI Taxonomy" id="31243"/>
    <lineage>
        <taxon>Eukaryota</taxon>
        <taxon>Metazoa</taxon>
        <taxon>Ecdysozoa</taxon>
        <taxon>Nematoda</taxon>
        <taxon>Chromadorea</taxon>
        <taxon>Rhabditida</taxon>
        <taxon>Tylenchina</taxon>
        <taxon>Tylenchomorpha</taxon>
        <taxon>Tylenchoidea</taxon>
        <taxon>Heteroderidae</taxon>
        <taxon>Heteroderinae</taxon>
        <taxon>Globodera</taxon>
    </lineage>
</organism>
<accession>A0A914I9Z6</accession>
<evidence type="ECO:0000313" key="3">
    <source>
        <dbReference type="Proteomes" id="UP000887572"/>
    </source>
</evidence>
<protein>
    <submittedName>
        <fullName evidence="4">Uncharacterized protein</fullName>
    </submittedName>
</protein>
<evidence type="ECO:0000256" key="2">
    <source>
        <dbReference type="SAM" id="SignalP"/>
    </source>
</evidence>